<feature type="transmembrane region" description="Helical" evidence="7">
    <location>
        <begin position="45"/>
        <end position="64"/>
    </location>
</feature>
<feature type="transmembrane region" description="Helical" evidence="7">
    <location>
        <begin position="401"/>
        <end position="423"/>
    </location>
</feature>
<proteinExistence type="inferred from homology"/>
<keyword evidence="9" id="KW-0645">Protease</keyword>
<feature type="transmembrane region" description="Helical" evidence="7">
    <location>
        <begin position="343"/>
        <end position="367"/>
    </location>
</feature>
<comment type="similarity">
    <text evidence="2">Belongs to the peptidase S54 family.</text>
</comment>
<evidence type="ECO:0000256" key="4">
    <source>
        <dbReference type="ARBA" id="ARBA00022801"/>
    </source>
</evidence>
<dbReference type="PANTHER" id="PTHR43731:SF14">
    <property type="entry name" value="PRESENILIN-ASSOCIATED RHOMBOID-LIKE PROTEIN, MITOCHONDRIAL"/>
    <property type="match status" value="1"/>
</dbReference>
<evidence type="ECO:0000259" key="8">
    <source>
        <dbReference type="Pfam" id="PF01694"/>
    </source>
</evidence>
<feature type="transmembrane region" description="Helical" evidence="7">
    <location>
        <begin position="84"/>
        <end position="103"/>
    </location>
</feature>
<feature type="transmembrane region" description="Helical" evidence="7">
    <location>
        <begin position="451"/>
        <end position="474"/>
    </location>
</feature>
<dbReference type="GO" id="GO:0004252">
    <property type="term" value="F:serine-type endopeptidase activity"/>
    <property type="evidence" value="ECO:0007669"/>
    <property type="project" value="InterPro"/>
</dbReference>
<dbReference type="SUPFAM" id="SSF144091">
    <property type="entry name" value="Rhomboid-like"/>
    <property type="match status" value="1"/>
</dbReference>
<dbReference type="EMBL" id="CP047897">
    <property type="protein sequence ID" value="QHL88491.1"/>
    <property type="molecule type" value="Genomic_DNA"/>
</dbReference>
<dbReference type="InterPro" id="IPR050925">
    <property type="entry name" value="Rhomboid_protease_S54"/>
</dbReference>
<feature type="domain" description="Peptidase S54 rhomboid" evidence="8">
    <location>
        <begin position="442"/>
        <end position="576"/>
    </location>
</feature>
<evidence type="ECO:0000256" key="1">
    <source>
        <dbReference type="ARBA" id="ARBA00004141"/>
    </source>
</evidence>
<reference evidence="9 10" key="1">
    <citation type="submission" date="2020-01" db="EMBL/GenBank/DDBJ databases">
        <authorList>
            <person name="Kim M."/>
        </authorList>
    </citation>
    <scope>NUCLEOTIDE SEQUENCE [LARGE SCALE GENOMIC DNA]</scope>
    <source>
        <strain evidence="9 10">BT10</strain>
    </source>
</reference>
<keyword evidence="10" id="KW-1185">Reference proteome</keyword>
<organism evidence="9 10">
    <name type="scientific">Nibribacter ruber</name>
    <dbReference type="NCBI Taxonomy" id="2698458"/>
    <lineage>
        <taxon>Bacteria</taxon>
        <taxon>Pseudomonadati</taxon>
        <taxon>Bacteroidota</taxon>
        <taxon>Cytophagia</taxon>
        <taxon>Cytophagales</taxon>
        <taxon>Hymenobacteraceae</taxon>
        <taxon>Nibribacter</taxon>
    </lineage>
</organism>
<feature type="transmembrane region" description="Helical" evidence="7">
    <location>
        <begin position="483"/>
        <end position="502"/>
    </location>
</feature>
<dbReference type="GO" id="GO:0016020">
    <property type="term" value="C:membrane"/>
    <property type="evidence" value="ECO:0007669"/>
    <property type="project" value="UniProtKB-SubCell"/>
</dbReference>
<dbReference type="GO" id="GO:0006508">
    <property type="term" value="P:proteolysis"/>
    <property type="evidence" value="ECO:0007669"/>
    <property type="project" value="UniProtKB-KW"/>
</dbReference>
<accession>A0A6P1P279</accession>
<evidence type="ECO:0000256" key="3">
    <source>
        <dbReference type="ARBA" id="ARBA00022692"/>
    </source>
</evidence>
<dbReference type="RefSeq" id="WP_160692963.1">
    <property type="nucleotide sequence ID" value="NZ_CP047897.1"/>
</dbReference>
<evidence type="ECO:0000256" key="2">
    <source>
        <dbReference type="ARBA" id="ARBA00009045"/>
    </source>
</evidence>
<sequence>MSAFRVKGTKIFLPFLLLSIGLLMFYTAFNWLVFIKLELFQVQSIIPEFVLPFGLAALLVLFWFRKRIQLLHLKRKSGDLPTLYTLLAIIGMAVPTLVAQNYLETATGKLTQLDSITQIGKLPPTKYYALKNYYIDKKNIGIFQETTTAGKRNRDLVFTYYITCPIRVSLKSNEDSTSTSGNLTGPLYVLDGEIIASPTPSDGPEKLLAGKLDPEEIASVTVLKDTAAERLYGDRGRKGVVLIASTPRGYLALEYSKTISNNLSREEKEREFEAFTQETKADLEQKNLDQFAFLERLTPTHRDLEAFQISIQKNPQYQHTGLGPLLIAHQEPFAARNGQTLPWVFYSLGISSLVWLLLLAAVPLSTAKKRKPRRKKRWSARYLRKQLTGFLPFEGFQVTPILMYLNVLVFVAMVAAGLGFISFEALDLLSWGANYRPAVQEGDYWRLLTSVFLHGGIMHLFMNMYALLFIGLFLEPLLGRNRYVLLYLICGVAASLASMWWYEAQVSVGASGAIFGLYGFYLALLTTKVFPKDFKTSFLTSIGLFIGFNLLYGLTGGIDNAAHIGGLVTGFVLGYGYYFLYKDSLLPAEGEELMEEDLVEEQEQVSA</sequence>
<dbReference type="Gene3D" id="1.20.1540.10">
    <property type="entry name" value="Rhomboid-like"/>
    <property type="match status" value="1"/>
</dbReference>
<dbReference type="InterPro" id="IPR037066">
    <property type="entry name" value="Plug_dom_sf"/>
</dbReference>
<evidence type="ECO:0000313" key="10">
    <source>
        <dbReference type="Proteomes" id="UP000464214"/>
    </source>
</evidence>
<feature type="transmembrane region" description="Helical" evidence="7">
    <location>
        <begin position="538"/>
        <end position="555"/>
    </location>
</feature>
<dbReference type="InterPro" id="IPR035952">
    <property type="entry name" value="Rhomboid-like_sf"/>
</dbReference>
<name>A0A6P1P279_9BACT</name>
<dbReference type="KEGG" id="nib:GU926_14045"/>
<dbReference type="PANTHER" id="PTHR43731">
    <property type="entry name" value="RHOMBOID PROTEASE"/>
    <property type="match status" value="1"/>
</dbReference>
<feature type="transmembrane region" description="Helical" evidence="7">
    <location>
        <begin position="12"/>
        <end position="33"/>
    </location>
</feature>
<evidence type="ECO:0000256" key="7">
    <source>
        <dbReference type="SAM" id="Phobius"/>
    </source>
</evidence>
<dbReference type="AlphaFoldDB" id="A0A6P1P279"/>
<dbReference type="Gene3D" id="2.170.130.10">
    <property type="entry name" value="TonB-dependent receptor, plug domain"/>
    <property type="match status" value="1"/>
</dbReference>
<keyword evidence="3 7" id="KW-0812">Transmembrane</keyword>
<keyword evidence="4" id="KW-0378">Hydrolase</keyword>
<feature type="transmembrane region" description="Helical" evidence="7">
    <location>
        <begin position="508"/>
        <end position="526"/>
    </location>
</feature>
<dbReference type="Proteomes" id="UP000464214">
    <property type="component" value="Chromosome"/>
</dbReference>
<keyword evidence="5 7" id="KW-1133">Transmembrane helix</keyword>
<evidence type="ECO:0000256" key="5">
    <source>
        <dbReference type="ARBA" id="ARBA00022989"/>
    </source>
</evidence>
<protein>
    <submittedName>
        <fullName evidence="9">Rhomboid family intramembrane serine protease</fullName>
    </submittedName>
</protein>
<evidence type="ECO:0000256" key="6">
    <source>
        <dbReference type="ARBA" id="ARBA00023136"/>
    </source>
</evidence>
<dbReference type="Pfam" id="PF01694">
    <property type="entry name" value="Rhomboid"/>
    <property type="match status" value="1"/>
</dbReference>
<feature type="transmembrane region" description="Helical" evidence="7">
    <location>
        <begin position="561"/>
        <end position="580"/>
    </location>
</feature>
<dbReference type="InterPro" id="IPR022764">
    <property type="entry name" value="Peptidase_S54_rhomboid_dom"/>
</dbReference>
<gene>
    <name evidence="9" type="ORF">GU926_14045</name>
</gene>
<comment type="subcellular location">
    <subcellularLocation>
        <location evidence="1">Membrane</location>
        <topology evidence="1">Multi-pass membrane protein</topology>
    </subcellularLocation>
</comment>
<evidence type="ECO:0000313" key="9">
    <source>
        <dbReference type="EMBL" id="QHL88491.1"/>
    </source>
</evidence>
<keyword evidence="6 7" id="KW-0472">Membrane</keyword>